<dbReference type="CDD" id="cd16652">
    <property type="entry name" value="dRING_Rmd5p-like"/>
    <property type="match status" value="1"/>
</dbReference>
<dbReference type="InterPro" id="IPR037683">
    <property type="entry name" value="Rmd5_dRing"/>
</dbReference>
<evidence type="ECO:0000259" key="11">
    <source>
        <dbReference type="PROSITE" id="PS50897"/>
    </source>
</evidence>
<name>A0A2X0MHP9_9BASI</name>
<keyword evidence="2" id="KW-0963">Cytoplasm</keyword>
<dbReference type="Proteomes" id="UP000249464">
    <property type="component" value="Unassembled WGS sequence"/>
</dbReference>
<keyword evidence="4 9" id="KW-0863">Zinc-finger</keyword>
<dbReference type="Pfam" id="PF10607">
    <property type="entry name" value="CTLH"/>
    <property type="match status" value="1"/>
</dbReference>
<dbReference type="AlphaFoldDB" id="A0A2X0MHP9"/>
<feature type="region of interest" description="Disordered" evidence="10">
    <location>
        <begin position="284"/>
        <end position="305"/>
    </location>
</feature>
<evidence type="ECO:0000256" key="10">
    <source>
        <dbReference type="SAM" id="MobiDB-lite"/>
    </source>
</evidence>
<comment type="subcellular location">
    <subcellularLocation>
        <location evidence="1">Cytoplasm</location>
    </subcellularLocation>
</comment>
<evidence type="ECO:0000256" key="5">
    <source>
        <dbReference type="ARBA" id="ARBA00022833"/>
    </source>
</evidence>
<dbReference type="EMBL" id="FQNC01000019">
    <property type="protein sequence ID" value="SGY22726.1"/>
    <property type="molecule type" value="Genomic_DNA"/>
</dbReference>
<organism evidence="13 14">
    <name type="scientific">Microbotryum silenes-dioicae</name>
    <dbReference type="NCBI Taxonomy" id="796604"/>
    <lineage>
        <taxon>Eukaryota</taxon>
        <taxon>Fungi</taxon>
        <taxon>Dikarya</taxon>
        <taxon>Basidiomycota</taxon>
        <taxon>Pucciniomycotina</taxon>
        <taxon>Microbotryomycetes</taxon>
        <taxon>Microbotryales</taxon>
        <taxon>Microbotryaceae</taxon>
        <taxon>Microbotryum</taxon>
    </lineage>
</organism>
<dbReference type="SUPFAM" id="SSF57850">
    <property type="entry name" value="RING/U-box"/>
    <property type="match status" value="1"/>
</dbReference>
<dbReference type="GO" id="GO:0005634">
    <property type="term" value="C:nucleus"/>
    <property type="evidence" value="ECO:0007669"/>
    <property type="project" value="TreeGrafter"/>
</dbReference>
<keyword evidence="5" id="KW-0862">Zinc</keyword>
<evidence type="ECO:0000256" key="4">
    <source>
        <dbReference type="ARBA" id="ARBA00022771"/>
    </source>
</evidence>
<dbReference type="FunFam" id="3.30.40.10:FF:000143">
    <property type="entry name" value="Regulator of gluconeogenesis Rmd5"/>
    <property type="match status" value="1"/>
</dbReference>
<comment type="similarity">
    <text evidence="6">Belongs to the RMD5/GID2 family.</text>
</comment>
<dbReference type="GO" id="GO:0061630">
    <property type="term" value="F:ubiquitin protein ligase activity"/>
    <property type="evidence" value="ECO:0007669"/>
    <property type="project" value="InterPro"/>
</dbReference>
<evidence type="ECO:0000256" key="6">
    <source>
        <dbReference type="ARBA" id="ARBA00061136"/>
    </source>
</evidence>
<dbReference type="PROSITE" id="PS51867">
    <property type="entry name" value="ZF_RING_GID"/>
    <property type="match status" value="1"/>
</dbReference>
<dbReference type="InterPro" id="IPR013083">
    <property type="entry name" value="Znf_RING/FYVE/PHD"/>
</dbReference>
<dbReference type="PANTHER" id="PTHR12170">
    <property type="entry name" value="MACROPHAGE ERYTHROBLAST ATTACHER-RELATED"/>
    <property type="match status" value="1"/>
</dbReference>
<sequence>METTATYLEPLGSELSSLTSTAHDASELGLSHVDDIIARLERARAPLINAPDISTFSIDGDATMMTDTSSTTISIAGHLLPLSMMLKSSATAASAAHKEWSSAVSKLAKSVDKVRSSGFLMFLKCSLKQLCSELEQKFPSPPRALFPPAAQKQLVAASSAAAPSSNSNFSEGLTPHGATAPSAQASLETSPASSTSTSTASLLPFGSLETTAALNSTIALHLARIGAFESLSSLNEQTHHTVQDAVPDRLLASLKELHRILAHLKQGVCTSALEWIEQIRRSSEKPGSIDDAAHQANSDPDPNSDLEFELRKEEYIRLLLSASLDDRYMAEQEPLLAQNSSSSSHDRRQQGSINSALRYGGHHFRRLMTPSRRSHIEALLTAPIYMPFERLLSSPYAPIFEPYASTTSTLLRADSTPTCALFTAAFLSTLDLPRDSPLTVVTDIGGSGAMAKIHKVRAVMKEQKTSWSAIGELPVEVPLPTNRRYHSIFACPVSKEQSTPTNPPMLLTCGHVIARESLVRLARGTPTLKCPYCPAISNASAAVRVNF</sequence>
<dbReference type="GO" id="GO:0043161">
    <property type="term" value="P:proteasome-mediated ubiquitin-dependent protein catabolic process"/>
    <property type="evidence" value="ECO:0007669"/>
    <property type="project" value="InterPro"/>
</dbReference>
<evidence type="ECO:0000256" key="7">
    <source>
        <dbReference type="ARBA" id="ARBA00075398"/>
    </source>
</evidence>
<protein>
    <recommendedName>
        <fullName evidence="8">GID complex catalytic subunit 2</fullName>
    </recommendedName>
    <alternativeName>
        <fullName evidence="7">Glucose-induced degradation protein 2</fullName>
    </alternativeName>
</protein>
<dbReference type="Gene3D" id="3.30.40.10">
    <property type="entry name" value="Zinc/RING finger domain, C3HC4 (zinc finger)"/>
    <property type="match status" value="1"/>
</dbReference>
<evidence type="ECO:0000313" key="13">
    <source>
        <dbReference type="EMBL" id="SGY22726.1"/>
    </source>
</evidence>
<keyword evidence="14" id="KW-1185">Reference proteome</keyword>
<feature type="domain" description="CTLH" evidence="11">
    <location>
        <begin position="253"/>
        <end position="326"/>
    </location>
</feature>
<evidence type="ECO:0000259" key="12">
    <source>
        <dbReference type="PROSITE" id="PS51867"/>
    </source>
</evidence>
<evidence type="ECO:0000256" key="3">
    <source>
        <dbReference type="ARBA" id="ARBA00022723"/>
    </source>
</evidence>
<dbReference type="InterPro" id="IPR006595">
    <property type="entry name" value="CTLH_C"/>
</dbReference>
<dbReference type="GO" id="GO:0034657">
    <property type="term" value="C:GID complex"/>
    <property type="evidence" value="ECO:0007669"/>
    <property type="project" value="TreeGrafter"/>
</dbReference>
<evidence type="ECO:0000256" key="2">
    <source>
        <dbReference type="ARBA" id="ARBA00022490"/>
    </source>
</evidence>
<dbReference type="Pfam" id="PF13445">
    <property type="entry name" value="zf-RING_UBOX"/>
    <property type="match status" value="1"/>
</dbReference>
<dbReference type="GO" id="GO:0005737">
    <property type="term" value="C:cytoplasm"/>
    <property type="evidence" value="ECO:0007669"/>
    <property type="project" value="UniProtKB-SubCell"/>
</dbReference>
<dbReference type="InterPro" id="IPR045098">
    <property type="entry name" value="Fyv10_fam"/>
</dbReference>
<dbReference type="InterPro" id="IPR044063">
    <property type="entry name" value="ZF_RING_GID"/>
</dbReference>
<dbReference type="InterPro" id="IPR024964">
    <property type="entry name" value="CTLH/CRA"/>
</dbReference>
<proteinExistence type="inferred from homology"/>
<evidence type="ECO:0000256" key="9">
    <source>
        <dbReference type="PROSITE-ProRule" id="PRU01215"/>
    </source>
</evidence>
<evidence type="ECO:0000313" key="14">
    <source>
        <dbReference type="Proteomes" id="UP000249464"/>
    </source>
</evidence>
<feature type="region of interest" description="Disordered" evidence="10">
    <location>
        <begin position="165"/>
        <end position="195"/>
    </location>
</feature>
<evidence type="ECO:0000256" key="8">
    <source>
        <dbReference type="ARBA" id="ARBA00080744"/>
    </source>
</evidence>
<keyword evidence="3" id="KW-0479">Metal-binding</keyword>
<dbReference type="PROSITE" id="PS50897">
    <property type="entry name" value="CTLH"/>
    <property type="match status" value="1"/>
</dbReference>
<dbReference type="GO" id="GO:0008270">
    <property type="term" value="F:zinc ion binding"/>
    <property type="evidence" value="ECO:0007669"/>
    <property type="project" value="UniProtKB-KW"/>
</dbReference>
<gene>
    <name evidence="13" type="primary">BQ5605_C019g08849</name>
    <name evidence="13" type="ORF">BQ5605_C019G08849</name>
</gene>
<reference evidence="13 14" key="1">
    <citation type="submission" date="2016-11" db="EMBL/GenBank/DDBJ databases">
        <authorList>
            <person name="Jaros S."/>
            <person name="Januszkiewicz K."/>
            <person name="Wedrychowicz H."/>
        </authorList>
    </citation>
    <scope>NUCLEOTIDE SEQUENCE [LARGE SCALE GENOMIC DNA]</scope>
</reference>
<accession>A0A2X0MHP9</accession>
<dbReference type="InterPro" id="IPR027370">
    <property type="entry name" value="Znf-RING_euk"/>
</dbReference>
<dbReference type="STRING" id="796604.A0A2X0MHP9"/>
<feature type="compositionally biased region" description="Basic and acidic residues" evidence="10">
    <location>
        <begin position="284"/>
        <end position="293"/>
    </location>
</feature>
<feature type="zinc finger region" description="RING-Gid-type" evidence="9">
    <location>
        <begin position="491"/>
        <end position="533"/>
    </location>
</feature>
<feature type="compositionally biased region" description="Low complexity" evidence="10">
    <location>
        <begin position="185"/>
        <end position="195"/>
    </location>
</feature>
<feature type="domain" description="RING-Gid-type" evidence="12">
    <location>
        <begin position="491"/>
        <end position="533"/>
    </location>
</feature>
<dbReference type="PANTHER" id="PTHR12170:SF3">
    <property type="entry name" value="GH10162P"/>
    <property type="match status" value="1"/>
</dbReference>
<evidence type="ECO:0000256" key="1">
    <source>
        <dbReference type="ARBA" id="ARBA00004496"/>
    </source>
</evidence>